<evidence type="ECO:0000313" key="2">
    <source>
        <dbReference type="EMBL" id="RID75437.1"/>
    </source>
</evidence>
<dbReference type="AlphaFoldDB" id="A0A398ACE6"/>
<accession>A0A398ACE6</accession>
<evidence type="ECO:0000259" key="1">
    <source>
        <dbReference type="Pfam" id="PF13966"/>
    </source>
</evidence>
<protein>
    <recommendedName>
        <fullName evidence="1">Reverse transcriptase zinc-binding domain-containing protein</fullName>
    </recommendedName>
</protein>
<dbReference type="InterPro" id="IPR026960">
    <property type="entry name" value="RVT-Znf"/>
</dbReference>
<reference evidence="2 3" key="1">
    <citation type="submission" date="2018-06" db="EMBL/GenBank/DDBJ databases">
        <title>WGS assembly of Brassica rapa FPsc.</title>
        <authorList>
            <person name="Bowman J."/>
            <person name="Kohchi T."/>
            <person name="Yamato K."/>
            <person name="Jenkins J."/>
            <person name="Shu S."/>
            <person name="Ishizaki K."/>
            <person name="Yamaoka S."/>
            <person name="Nishihama R."/>
            <person name="Nakamura Y."/>
            <person name="Berger F."/>
            <person name="Adam C."/>
            <person name="Aki S."/>
            <person name="Althoff F."/>
            <person name="Araki T."/>
            <person name="Arteaga-Vazquez M."/>
            <person name="Balasubrmanian S."/>
            <person name="Bauer D."/>
            <person name="Boehm C."/>
            <person name="Briginshaw L."/>
            <person name="Caballero-Perez J."/>
            <person name="Catarino B."/>
            <person name="Chen F."/>
            <person name="Chiyoda S."/>
            <person name="Chovatia M."/>
            <person name="Davies K."/>
            <person name="Delmans M."/>
            <person name="Demura T."/>
            <person name="Dierschke T."/>
            <person name="Dolan L."/>
            <person name="Dorantes-Acosta A."/>
            <person name="Eklund D."/>
            <person name="Florent S."/>
            <person name="Flores-Sandoval E."/>
            <person name="Fujiyama A."/>
            <person name="Fukuzawa H."/>
            <person name="Galik B."/>
            <person name="Grimanelli D."/>
            <person name="Grimwood J."/>
            <person name="Grossniklaus U."/>
            <person name="Hamada T."/>
            <person name="Haseloff J."/>
            <person name="Hetherington A."/>
            <person name="Higo A."/>
            <person name="Hirakawa Y."/>
            <person name="Hundley H."/>
            <person name="Ikeda Y."/>
            <person name="Inoue K."/>
            <person name="Inoue S."/>
            <person name="Ishida S."/>
            <person name="Jia Q."/>
            <person name="Kakita M."/>
            <person name="Kanazawa T."/>
            <person name="Kawai Y."/>
            <person name="Kawashima T."/>
            <person name="Kennedy M."/>
            <person name="Kinose K."/>
            <person name="Kinoshita T."/>
            <person name="Kohara Y."/>
            <person name="Koide E."/>
            <person name="Komatsu K."/>
            <person name="Kopischke S."/>
            <person name="Kubo M."/>
            <person name="Kyozuka J."/>
            <person name="Lagercrantz U."/>
            <person name="Lin S."/>
            <person name="Lindquist E."/>
            <person name="Lipzen A."/>
            <person name="Lu C."/>
            <person name="Luna E."/>
            <person name="Martienssen R."/>
            <person name="Minamino N."/>
            <person name="Mizutani M."/>
            <person name="Mizutani M."/>
            <person name="Mochizuki N."/>
            <person name="Monte I."/>
            <person name="Mosher R."/>
            <person name="Nagasaki H."/>
            <person name="Nakagami H."/>
            <person name="Naramoto S."/>
            <person name="Nishitani K."/>
            <person name="Ohtani M."/>
            <person name="Okamoto T."/>
            <person name="Okumura M."/>
            <person name="Phillips J."/>
            <person name="Pollak B."/>
            <person name="Reinders A."/>
            <person name="Roevekamp M."/>
            <person name="Sano R."/>
            <person name="Sawa S."/>
            <person name="Schmid M."/>
            <person name="Shirakawa M."/>
            <person name="Solano R."/>
            <person name="Spunde A."/>
            <person name="Suetsugu N."/>
            <person name="Sugano S."/>
            <person name="Sugiyama A."/>
            <person name="Sun R."/>
            <person name="Suzuki Y."/>
            <person name="Takenaka M."/>
            <person name="Takezawa D."/>
            <person name="Tomogane H."/>
            <person name="Tsuzuki M."/>
            <person name="Ueda T."/>
            <person name="Umeda M."/>
            <person name="Ward J."/>
            <person name="Watanabe Y."/>
            <person name="Yazaki K."/>
            <person name="Yokoyama R."/>
            <person name="Yoshitake Y."/>
            <person name="Yotsui I."/>
            <person name="Zachgo S."/>
            <person name="Schmutz J."/>
        </authorList>
    </citation>
    <scope>NUCLEOTIDE SEQUENCE [LARGE SCALE GENOMIC DNA]</scope>
    <source>
        <strain evidence="3">cv. B-3</strain>
    </source>
</reference>
<name>A0A398ACE6_BRACM</name>
<feature type="domain" description="Reverse transcriptase zinc-binding" evidence="1">
    <location>
        <begin position="10"/>
        <end position="54"/>
    </location>
</feature>
<gene>
    <name evidence="2" type="ORF">BRARA_B02483</name>
</gene>
<sequence length="150" mass="17435">MIWRERNKHRIFVLDRCPTRNRLIRWGLQTDETCLLCNQEPESHNECEYSSTLWQASASQIWANPPNDLHSAAAWILHQSRQSNANAICQIKLIFQASIYLLWKERNARIFIAVSSPPRIIHHALDCLLRDCLFSIKAAPPPAQSPLQFY</sequence>
<dbReference type="PANTHER" id="PTHR47746:SF74">
    <property type="entry name" value="RNA-DIRECTED DNA POLYMERASE (REVERSE TRANSCRIPTASE)-RELATED FAMILY PROTEIN-RELATED"/>
    <property type="match status" value="1"/>
</dbReference>
<dbReference type="EMBL" id="CM010629">
    <property type="protein sequence ID" value="RID75437.1"/>
    <property type="molecule type" value="Genomic_DNA"/>
</dbReference>
<dbReference type="Pfam" id="PF13966">
    <property type="entry name" value="zf-RVT"/>
    <property type="match status" value="1"/>
</dbReference>
<proteinExistence type="predicted"/>
<dbReference type="Proteomes" id="UP000264353">
    <property type="component" value="Chromosome A2"/>
</dbReference>
<organism evidence="2 3">
    <name type="scientific">Brassica campestris</name>
    <name type="common">Field mustard</name>
    <dbReference type="NCBI Taxonomy" id="3711"/>
    <lineage>
        <taxon>Eukaryota</taxon>
        <taxon>Viridiplantae</taxon>
        <taxon>Streptophyta</taxon>
        <taxon>Embryophyta</taxon>
        <taxon>Tracheophyta</taxon>
        <taxon>Spermatophyta</taxon>
        <taxon>Magnoliopsida</taxon>
        <taxon>eudicotyledons</taxon>
        <taxon>Gunneridae</taxon>
        <taxon>Pentapetalae</taxon>
        <taxon>rosids</taxon>
        <taxon>malvids</taxon>
        <taxon>Brassicales</taxon>
        <taxon>Brassicaceae</taxon>
        <taxon>Brassiceae</taxon>
        <taxon>Brassica</taxon>
    </lineage>
</organism>
<dbReference type="PANTHER" id="PTHR47746">
    <property type="entry name" value="ZF-RVT DOMAIN-CONTAINING PROTEIN"/>
    <property type="match status" value="1"/>
</dbReference>
<evidence type="ECO:0000313" key="3">
    <source>
        <dbReference type="Proteomes" id="UP000264353"/>
    </source>
</evidence>